<keyword evidence="3" id="KW-0378">Hydrolase</keyword>
<dbReference type="eggNOG" id="COG0546">
    <property type="taxonomic scope" value="Bacteria"/>
</dbReference>
<evidence type="ECO:0000313" key="8">
    <source>
        <dbReference type="Proteomes" id="UP000005753"/>
    </source>
</evidence>
<dbReference type="InterPro" id="IPR003806">
    <property type="entry name" value="ATP-grasp_PylC-type"/>
</dbReference>
<evidence type="ECO:0000256" key="2">
    <source>
        <dbReference type="ARBA" id="ARBA00022723"/>
    </source>
</evidence>
<dbReference type="PRINTS" id="PR00413">
    <property type="entry name" value="HADHALOGNASE"/>
</dbReference>
<dbReference type="Pfam" id="PF13419">
    <property type="entry name" value="HAD_2"/>
    <property type="match status" value="1"/>
</dbReference>
<dbReference type="Gene3D" id="3.30.1490.20">
    <property type="entry name" value="ATP-grasp fold, A domain"/>
    <property type="match status" value="1"/>
</dbReference>
<reference evidence="7 8" key="2">
    <citation type="submission" date="2012-02" db="EMBL/GenBank/DDBJ databases">
        <title>Improved High-Quality Draft sequence of Eubacterium cellulosolvens 6.</title>
        <authorList>
            <consortium name="US DOE Joint Genome Institute"/>
            <person name="Lucas S."/>
            <person name="Han J."/>
            <person name="Lapidus A."/>
            <person name="Cheng J.-F."/>
            <person name="Goodwin L."/>
            <person name="Pitluck S."/>
            <person name="Peters L."/>
            <person name="Mikhailova N."/>
            <person name="Gu W."/>
            <person name="Detter J.C."/>
            <person name="Han C."/>
            <person name="Tapia R."/>
            <person name="Land M."/>
            <person name="Hauser L."/>
            <person name="Kyrpides N."/>
            <person name="Ivanova N."/>
            <person name="Pagani I."/>
            <person name="Johnson E."/>
            <person name="Mukhopadhyay B."/>
            <person name="Anderson I."/>
            <person name="Woyke T."/>
        </authorList>
    </citation>
    <scope>NUCLEOTIDE SEQUENCE [LARGE SCALE GENOMIC DNA]</scope>
    <source>
        <strain evidence="7 8">6</strain>
    </source>
</reference>
<dbReference type="InterPro" id="IPR048764">
    <property type="entry name" value="PylC_N"/>
</dbReference>
<name>I5AQ93_EUBC6</name>
<dbReference type="SFLD" id="SFLDG01129">
    <property type="entry name" value="C1.5:_HAD__Beta-PGM__Phosphata"/>
    <property type="match status" value="1"/>
</dbReference>
<evidence type="ECO:0000259" key="6">
    <source>
        <dbReference type="PROSITE" id="PS50975"/>
    </source>
</evidence>
<dbReference type="Pfam" id="PF21360">
    <property type="entry name" value="PylC-like_N"/>
    <property type="match status" value="1"/>
</dbReference>
<dbReference type="PANTHER" id="PTHR46470:SF2">
    <property type="entry name" value="GLYCERALDEHYDE 3-PHOSPHATE PHOSPHATASE"/>
    <property type="match status" value="1"/>
</dbReference>
<dbReference type="PROSITE" id="PS50975">
    <property type="entry name" value="ATP_GRASP"/>
    <property type="match status" value="1"/>
</dbReference>
<gene>
    <name evidence="7" type="ORF">EubceDRAFT1_0101</name>
</gene>
<evidence type="ECO:0000256" key="3">
    <source>
        <dbReference type="ARBA" id="ARBA00022801"/>
    </source>
</evidence>
<keyword evidence="8" id="KW-1185">Reference proteome</keyword>
<proteinExistence type="predicted"/>
<dbReference type="Gene3D" id="1.10.150.520">
    <property type="match status" value="1"/>
</dbReference>
<reference evidence="7 8" key="1">
    <citation type="submission" date="2010-08" db="EMBL/GenBank/DDBJ databases">
        <authorList>
            <consortium name="US DOE Joint Genome Institute (JGI-PGF)"/>
            <person name="Lucas S."/>
            <person name="Copeland A."/>
            <person name="Lapidus A."/>
            <person name="Cheng J.-F."/>
            <person name="Bruce D."/>
            <person name="Goodwin L."/>
            <person name="Pitluck S."/>
            <person name="Land M.L."/>
            <person name="Hauser L."/>
            <person name="Chang Y.-J."/>
            <person name="Anderson I.J."/>
            <person name="Johnson E."/>
            <person name="Mulhopadhyay B."/>
            <person name="Kyrpides N."/>
            <person name="Woyke T.J."/>
        </authorList>
    </citation>
    <scope>NUCLEOTIDE SEQUENCE [LARGE SCALE GENOMIC DNA]</scope>
    <source>
        <strain evidence="7 8">6</strain>
    </source>
</reference>
<dbReference type="InterPro" id="IPR023214">
    <property type="entry name" value="HAD_sf"/>
</dbReference>
<dbReference type="InterPro" id="IPR013815">
    <property type="entry name" value="ATP_grasp_subdomain_1"/>
</dbReference>
<comment type="cofactor">
    <cofactor evidence="1">
        <name>Mg(2+)</name>
        <dbReference type="ChEBI" id="CHEBI:18420"/>
    </cofactor>
</comment>
<evidence type="ECO:0000256" key="4">
    <source>
        <dbReference type="ARBA" id="ARBA00022842"/>
    </source>
</evidence>
<dbReference type="GO" id="GO:0044281">
    <property type="term" value="P:small molecule metabolic process"/>
    <property type="evidence" value="ECO:0007669"/>
    <property type="project" value="UniProtKB-ARBA"/>
</dbReference>
<keyword evidence="2" id="KW-0479">Metal-binding</keyword>
<dbReference type="SFLD" id="SFLDS00003">
    <property type="entry name" value="Haloacid_Dehalogenase"/>
    <property type="match status" value="1"/>
</dbReference>
<dbReference type="SUPFAM" id="SSF56059">
    <property type="entry name" value="Glutathione synthetase ATP-binding domain-like"/>
    <property type="match status" value="1"/>
</dbReference>
<protein>
    <submittedName>
        <fullName evidence="7">Haloacid dehalogenase superfamily enzyme, subfamily IA</fullName>
    </submittedName>
</protein>
<dbReference type="Gene3D" id="3.40.50.20">
    <property type="match status" value="1"/>
</dbReference>
<dbReference type="PANTHER" id="PTHR46470">
    <property type="entry name" value="N-ACYLNEURAMINATE-9-PHOSPHATASE"/>
    <property type="match status" value="1"/>
</dbReference>
<keyword evidence="4" id="KW-0460">Magnesium</keyword>
<dbReference type="Proteomes" id="UP000005753">
    <property type="component" value="Chromosome"/>
</dbReference>
<dbReference type="STRING" id="633697.EubceDRAFT1_0101"/>
<dbReference type="InterPro" id="IPR036412">
    <property type="entry name" value="HAD-like_sf"/>
</dbReference>
<dbReference type="InterPro" id="IPR051400">
    <property type="entry name" value="HAD-like_hydrolase"/>
</dbReference>
<evidence type="ECO:0000256" key="5">
    <source>
        <dbReference type="PROSITE-ProRule" id="PRU00409"/>
    </source>
</evidence>
<dbReference type="GO" id="GO:0005524">
    <property type="term" value="F:ATP binding"/>
    <property type="evidence" value="ECO:0007669"/>
    <property type="project" value="UniProtKB-UniRule"/>
</dbReference>
<evidence type="ECO:0000256" key="1">
    <source>
        <dbReference type="ARBA" id="ARBA00001946"/>
    </source>
</evidence>
<dbReference type="InterPro" id="IPR011761">
    <property type="entry name" value="ATP-grasp"/>
</dbReference>
<keyword evidence="5" id="KW-0547">Nucleotide-binding</keyword>
<feature type="domain" description="ATP-grasp" evidence="6">
    <location>
        <begin position="104"/>
        <end position="297"/>
    </location>
</feature>
<sequence length="559" mass="62683">MGGKKINRTIRILFTGVGRRVELLQAFRNAALVLNKDLKIYGADMAGTAPALAYCDYVRKVVSMKAASYISNLLSICQEDKIDLVIPTIDTDLVVLSENKDKFRNIGTRVMVSNSDKVKICRDKNVTSRFFEDCGLRAPLPVNDWKEYKSGYPAFIKPKDGSSSINAFRVENEEELELYAAQIGDYIVQPFVSGHEYTIDVFCDWNGKPISIVPRERLQVRAGEVLKTQICLDGKMIEESKKLCNAFKPCGPMTVQLIRDKDGIDWFIEINPRFGGGSPLSMKAGARSAETILKLLDCEYIEDQTISAGAIYSRFDQSVCIKEGKGQIKGVIFDLDDTLYSENEYVKSGFKIVSDYLGGGFEDRLWNFFENKTPAIDKLLSEIGQSDRKDEILEIYRSHKPDIHLYPGVTELIGKLKAKGIKTGIITDGRPEGQRNKLEALGLKVDDVIITDELGGIQFRKPCDIAFRIMITRWRLNPADVVYVGDNLDKDFQGARQMGMKCIYYRNKDGLHADSSGEACSVISNINEIEEIVGDISAPEMMLSLSNIDSRWDKGRGHM</sequence>
<dbReference type="eggNOG" id="COG2232">
    <property type="taxonomic scope" value="Bacteria"/>
</dbReference>
<dbReference type="EMBL" id="CM001487">
    <property type="protein sequence ID" value="EIM55966.1"/>
    <property type="molecule type" value="Genomic_DNA"/>
</dbReference>
<dbReference type="InterPro" id="IPR006439">
    <property type="entry name" value="HAD-SF_hydro_IA"/>
</dbReference>
<dbReference type="NCBIfam" id="TIGR01549">
    <property type="entry name" value="HAD-SF-IA-v1"/>
    <property type="match status" value="1"/>
</dbReference>
<keyword evidence="5" id="KW-0067">ATP-binding</keyword>
<dbReference type="Pfam" id="PF02655">
    <property type="entry name" value="ATP-grasp_3"/>
    <property type="match status" value="1"/>
</dbReference>
<evidence type="ECO:0000313" key="7">
    <source>
        <dbReference type="EMBL" id="EIM55966.1"/>
    </source>
</evidence>
<dbReference type="SUPFAM" id="SSF56784">
    <property type="entry name" value="HAD-like"/>
    <property type="match status" value="1"/>
</dbReference>
<dbReference type="AlphaFoldDB" id="I5AQ93"/>
<dbReference type="GO" id="GO:0046872">
    <property type="term" value="F:metal ion binding"/>
    <property type="evidence" value="ECO:0007669"/>
    <property type="project" value="UniProtKB-KW"/>
</dbReference>
<dbReference type="Gene3D" id="3.30.470.20">
    <property type="entry name" value="ATP-grasp fold, B domain"/>
    <property type="match status" value="1"/>
</dbReference>
<organism evidence="7 8">
    <name type="scientific">Eubacterium cellulosolvens (strain ATCC 43171 / JCM 9499 / 6)</name>
    <name type="common">Cillobacterium cellulosolvens</name>
    <dbReference type="NCBI Taxonomy" id="633697"/>
    <lineage>
        <taxon>Bacteria</taxon>
        <taxon>Bacillati</taxon>
        <taxon>Bacillota</taxon>
        <taxon>Clostridia</taxon>
        <taxon>Eubacteriales</taxon>
        <taxon>Eubacteriaceae</taxon>
        <taxon>Eubacterium</taxon>
    </lineage>
</organism>
<dbReference type="GO" id="GO:0016791">
    <property type="term" value="F:phosphatase activity"/>
    <property type="evidence" value="ECO:0007669"/>
    <property type="project" value="TreeGrafter"/>
</dbReference>
<dbReference type="InterPro" id="IPR041492">
    <property type="entry name" value="HAD_2"/>
</dbReference>
<dbReference type="Gene3D" id="3.40.50.1000">
    <property type="entry name" value="HAD superfamily/HAD-like"/>
    <property type="match status" value="1"/>
</dbReference>
<dbReference type="HOGENOM" id="CLU_025556_0_0_9"/>
<accession>I5AQ93</accession>